<protein>
    <submittedName>
        <fullName evidence="11">Uncharacterized protein</fullName>
    </submittedName>
</protein>
<evidence type="ECO:0000313" key="12">
    <source>
        <dbReference type="Proteomes" id="UP001321473"/>
    </source>
</evidence>
<accession>A0AAQ4D230</accession>
<dbReference type="Proteomes" id="UP001321473">
    <property type="component" value="Unassembled WGS sequence"/>
</dbReference>
<feature type="coiled-coil region" evidence="7">
    <location>
        <begin position="194"/>
        <end position="260"/>
    </location>
</feature>
<comment type="subcellular location">
    <subcellularLocation>
        <location evidence="1">Cytoplasm</location>
    </subcellularLocation>
</comment>
<keyword evidence="5" id="KW-0862">Zinc</keyword>
<dbReference type="InterPro" id="IPR001841">
    <property type="entry name" value="Znf_RING"/>
</dbReference>
<dbReference type="InterPro" id="IPR017907">
    <property type="entry name" value="Znf_RING_CS"/>
</dbReference>
<keyword evidence="4 6" id="KW-0863">Zinc-finger</keyword>
<proteinExistence type="predicted"/>
<evidence type="ECO:0000256" key="7">
    <source>
        <dbReference type="SAM" id="Coils"/>
    </source>
</evidence>
<dbReference type="GO" id="GO:0005164">
    <property type="term" value="F:tumor necrosis factor receptor binding"/>
    <property type="evidence" value="ECO:0007669"/>
    <property type="project" value="TreeGrafter"/>
</dbReference>
<gene>
    <name evidence="11" type="ORF">V5799_000778</name>
</gene>
<dbReference type="GO" id="GO:0043122">
    <property type="term" value="P:regulation of canonical NF-kappaB signal transduction"/>
    <property type="evidence" value="ECO:0007669"/>
    <property type="project" value="TreeGrafter"/>
</dbReference>
<evidence type="ECO:0000259" key="10">
    <source>
        <dbReference type="PROSITE" id="PS50144"/>
    </source>
</evidence>
<evidence type="ECO:0000256" key="4">
    <source>
        <dbReference type="ARBA" id="ARBA00022771"/>
    </source>
</evidence>
<evidence type="ECO:0000256" key="3">
    <source>
        <dbReference type="ARBA" id="ARBA00022723"/>
    </source>
</evidence>
<organism evidence="11 12">
    <name type="scientific">Amblyomma americanum</name>
    <name type="common">Lone star tick</name>
    <dbReference type="NCBI Taxonomy" id="6943"/>
    <lineage>
        <taxon>Eukaryota</taxon>
        <taxon>Metazoa</taxon>
        <taxon>Ecdysozoa</taxon>
        <taxon>Arthropoda</taxon>
        <taxon>Chelicerata</taxon>
        <taxon>Arachnida</taxon>
        <taxon>Acari</taxon>
        <taxon>Parasitiformes</taxon>
        <taxon>Ixodida</taxon>
        <taxon>Ixodoidea</taxon>
        <taxon>Ixodidae</taxon>
        <taxon>Amblyomminae</taxon>
        <taxon>Amblyomma</taxon>
    </lineage>
</organism>
<dbReference type="PROSITE" id="PS50144">
    <property type="entry name" value="MATH"/>
    <property type="match status" value="1"/>
</dbReference>
<name>A0AAQ4D230_AMBAM</name>
<reference evidence="11 12" key="1">
    <citation type="journal article" date="2023" name="Arcadia Sci">
        <title>De novo assembly of a long-read Amblyomma americanum tick genome.</title>
        <authorList>
            <person name="Chou S."/>
            <person name="Poskanzer K.E."/>
            <person name="Rollins M."/>
            <person name="Thuy-Boun P.S."/>
        </authorList>
    </citation>
    <scope>NUCLEOTIDE SEQUENCE [LARGE SCALE GENOMIC DNA]</scope>
    <source>
        <strain evidence="11">F_SG_1</strain>
        <tissue evidence="11">Salivary glands</tissue>
    </source>
</reference>
<keyword evidence="12" id="KW-1185">Reference proteome</keyword>
<dbReference type="SUPFAM" id="SSF57850">
    <property type="entry name" value="RING/U-box"/>
    <property type="match status" value="1"/>
</dbReference>
<evidence type="ECO:0000259" key="9">
    <source>
        <dbReference type="PROSITE" id="PS50089"/>
    </source>
</evidence>
<feature type="domain" description="MATH" evidence="10">
    <location>
        <begin position="320"/>
        <end position="462"/>
    </location>
</feature>
<dbReference type="InterPro" id="IPR008974">
    <property type="entry name" value="TRAF-like"/>
</dbReference>
<keyword evidence="3" id="KW-0479">Metal-binding</keyword>
<dbReference type="PANTHER" id="PTHR10131:SF94">
    <property type="entry name" value="TNF RECEPTOR-ASSOCIATED FACTOR 4"/>
    <property type="match status" value="1"/>
</dbReference>
<feature type="compositionally biased region" description="Low complexity" evidence="8">
    <location>
        <begin position="124"/>
        <end position="145"/>
    </location>
</feature>
<sequence length="476" mass="52629">MVSELFIRRSGRCIYTVTKSDAARGQRELTCTSCGDLVGILWLSPSCQHHFCTHCLEVLLGQASKSACPVDQAEIFRGQLVEDTSVQDKASQFQVWCSNRNQGCTVTPRICDLRNHLRQCSQGAMSSASPSDDASGNSSAADEASNTAGGSGDSVGSPRCWMADFGCEFQGSASELEAHENDWQQHRRLIVTRLAEYRRNLEDIQGERDMLRNQVNEVNAALKGLNLGFEHHCGQTTGMQNEFRHRMQQVEQRLAQLESQGMAPQHLSSASGTLRPSAPSNFESIGFSNQMSMAPTEASMSSMAPPGLSASNDEVVTRPDGQFRWLLKEYSRSKRHQRHGTHRYASSPIFCTGVPGYRLQLRVHLNGMGQSRKGRFMAVQLVLLRGPNDSELPWPFRHRVTVALVNQTGPPHISYTINDPSFPRPQGDHTVPYVWQEFVAISDLEASPGLAWNDSLLFELSVTAPSPPPPGMYPPL</sequence>
<feature type="region of interest" description="Disordered" evidence="8">
    <location>
        <begin position="124"/>
        <end position="155"/>
    </location>
</feature>
<evidence type="ECO:0000256" key="6">
    <source>
        <dbReference type="PROSITE-ProRule" id="PRU00175"/>
    </source>
</evidence>
<evidence type="ECO:0000256" key="5">
    <source>
        <dbReference type="ARBA" id="ARBA00022833"/>
    </source>
</evidence>
<dbReference type="GO" id="GO:0031625">
    <property type="term" value="F:ubiquitin protein ligase binding"/>
    <property type="evidence" value="ECO:0007669"/>
    <property type="project" value="TreeGrafter"/>
</dbReference>
<dbReference type="InterPro" id="IPR013083">
    <property type="entry name" value="Znf_RING/FYVE/PHD"/>
</dbReference>
<dbReference type="PROSITE" id="PS00518">
    <property type="entry name" value="ZF_RING_1"/>
    <property type="match status" value="1"/>
</dbReference>
<dbReference type="AlphaFoldDB" id="A0AAQ4D230"/>
<evidence type="ECO:0000256" key="1">
    <source>
        <dbReference type="ARBA" id="ARBA00004496"/>
    </source>
</evidence>
<dbReference type="Gene3D" id="2.60.210.10">
    <property type="entry name" value="Apoptosis, Tumor Necrosis Factor Receptor Associated Protein 2, Chain A"/>
    <property type="match status" value="1"/>
</dbReference>
<comment type="caution">
    <text evidence="11">The sequence shown here is derived from an EMBL/GenBank/DDBJ whole genome shotgun (WGS) entry which is preliminary data.</text>
</comment>
<dbReference type="PROSITE" id="PS50089">
    <property type="entry name" value="ZF_RING_2"/>
    <property type="match status" value="1"/>
</dbReference>
<dbReference type="SUPFAM" id="SSF49599">
    <property type="entry name" value="TRAF domain-like"/>
    <property type="match status" value="1"/>
</dbReference>
<dbReference type="Pfam" id="PF22486">
    <property type="entry name" value="MATH_2"/>
    <property type="match status" value="1"/>
</dbReference>
<dbReference type="Gene3D" id="3.30.40.10">
    <property type="entry name" value="Zinc/RING finger domain, C3HC4 (zinc finger)"/>
    <property type="match status" value="1"/>
</dbReference>
<dbReference type="GO" id="GO:0008270">
    <property type="term" value="F:zinc ion binding"/>
    <property type="evidence" value="ECO:0007669"/>
    <property type="project" value="UniProtKB-KW"/>
</dbReference>
<evidence type="ECO:0000313" key="11">
    <source>
        <dbReference type="EMBL" id="KAK8756520.1"/>
    </source>
</evidence>
<dbReference type="GO" id="GO:0005737">
    <property type="term" value="C:cytoplasm"/>
    <property type="evidence" value="ECO:0007669"/>
    <property type="project" value="UniProtKB-SubCell"/>
</dbReference>
<keyword evidence="7" id="KW-0175">Coiled coil</keyword>
<dbReference type="PANTHER" id="PTHR10131">
    <property type="entry name" value="TNF RECEPTOR ASSOCIATED FACTOR"/>
    <property type="match status" value="1"/>
</dbReference>
<feature type="domain" description="RING-type" evidence="9">
    <location>
        <begin position="31"/>
        <end position="72"/>
    </location>
</feature>
<evidence type="ECO:0000256" key="8">
    <source>
        <dbReference type="SAM" id="MobiDB-lite"/>
    </source>
</evidence>
<keyword evidence="2" id="KW-0963">Cytoplasm</keyword>
<dbReference type="InterPro" id="IPR002083">
    <property type="entry name" value="MATH/TRAF_dom"/>
</dbReference>
<dbReference type="EMBL" id="JARKHS020036180">
    <property type="protein sequence ID" value="KAK8756520.1"/>
    <property type="molecule type" value="Genomic_DNA"/>
</dbReference>
<evidence type="ECO:0000256" key="2">
    <source>
        <dbReference type="ARBA" id="ARBA00022490"/>
    </source>
</evidence>